<evidence type="ECO:0000256" key="2">
    <source>
        <dbReference type="ARBA" id="ARBA00021483"/>
    </source>
</evidence>
<accession>A0A7X8YG26</accession>
<evidence type="ECO:0000313" key="5">
    <source>
        <dbReference type="EMBL" id="NLS11932.1"/>
    </source>
</evidence>
<evidence type="ECO:0000313" key="6">
    <source>
        <dbReference type="Proteomes" id="UP000535589"/>
    </source>
</evidence>
<dbReference type="InterPro" id="IPR002545">
    <property type="entry name" value="CheW-lke_dom"/>
</dbReference>
<keyword evidence="6" id="KW-1185">Reference proteome</keyword>
<dbReference type="SMART" id="SM00260">
    <property type="entry name" value="CheW"/>
    <property type="match status" value="1"/>
</dbReference>
<evidence type="ECO:0000259" key="4">
    <source>
        <dbReference type="PROSITE" id="PS50851"/>
    </source>
</evidence>
<dbReference type="Gene3D" id="2.30.30.40">
    <property type="entry name" value="SH3 Domains"/>
    <property type="match status" value="1"/>
</dbReference>
<protein>
    <recommendedName>
        <fullName evidence="2">Chemotaxis protein CheW</fullName>
    </recommendedName>
</protein>
<sequence length="155" mass="16861">MHNDEYLSFMLDGDEYSVPILQVREVRGWTPVRAVPHGPRSLLGVLEIRGEYVPVVDLRQCFALEPASLCATTVVIVVNLANHQPLGIVVDAVAEVYSFSASQIKPPPQGLHIHENYIQGLAAIAGRHVIIIDLMTLCGAAITDKAHKEKISAAC</sequence>
<evidence type="ECO:0000256" key="3">
    <source>
        <dbReference type="ARBA" id="ARBA00022490"/>
    </source>
</evidence>
<dbReference type="EMBL" id="JABAIK010000002">
    <property type="protein sequence ID" value="NLS11932.1"/>
    <property type="molecule type" value="Genomic_DNA"/>
</dbReference>
<dbReference type="Proteomes" id="UP000535589">
    <property type="component" value="Unassembled WGS sequence"/>
</dbReference>
<comment type="caution">
    <text evidence="5">The sequence shown here is derived from an EMBL/GenBank/DDBJ whole genome shotgun (WGS) entry which is preliminary data.</text>
</comment>
<dbReference type="InterPro" id="IPR039315">
    <property type="entry name" value="CheW"/>
</dbReference>
<reference evidence="5 6" key="1">
    <citation type="submission" date="2020-04" db="EMBL/GenBank/DDBJ databases">
        <title>Vibrio sp. SM6, a novel species isolated from seawater.</title>
        <authorList>
            <person name="Wang X."/>
        </authorList>
    </citation>
    <scope>NUCLEOTIDE SEQUENCE [LARGE SCALE GENOMIC DNA]</scope>
    <source>
        <strain evidence="5 6">SM6</strain>
    </source>
</reference>
<dbReference type="Gene3D" id="2.40.50.180">
    <property type="entry name" value="CheA-289, Domain 4"/>
    <property type="match status" value="1"/>
</dbReference>
<dbReference type="AlphaFoldDB" id="A0A7X8YG26"/>
<dbReference type="PANTHER" id="PTHR22617">
    <property type="entry name" value="CHEMOTAXIS SENSOR HISTIDINE KINASE-RELATED"/>
    <property type="match status" value="1"/>
</dbReference>
<dbReference type="InterPro" id="IPR036061">
    <property type="entry name" value="CheW-like_dom_sf"/>
</dbReference>
<evidence type="ECO:0000256" key="1">
    <source>
        <dbReference type="ARBA" id="ARBA00004496"/>
    </source>
</evidence>
<organism evidence="5 6">
    <name type="scientific">Vibrio agarilyticus</name>
    <dbReference type="NCBI Taxonomy" id="2726741"/>
    <lineage>
        <taxon>Bacteria</taxon>
        <taxon>Pseudomonadati</taxon>
        <taxon>Pseudomonadota</taxon>
        <taxon>Gammaproteobacteria</taxon>
        <taxon>Vibrionales</taxon>
        <taxon>Vibrionaceae</taxon>
        <taxon>Vibrio</taxon>
    </lineage>
</organism>
<dbReference type="RefSeq" id="WP_168835022.1">
    <property type="nucleotide sequence ID" value="NZ_JABAIK010000002.1"/>
</dbReference>
<dbReference type="GO" id="GO:0007165">
    <property type="term" value="P:signal transduction"/>
    <property type="evidence" value="ECO:0007669"/>
    <property type="project" value="InterPro"/>
</dbReference>
<dbReference type="GO" id="GO:0005829">
    <property type="term" value="C:cytosol"/>
    <property type="evidence" value="ECO:0007669"/>
    <property type="project" value="TreeGrafter"/>
</dbReference>
<proteinExistence type="predicted"/>
<dbReference type="Pfam" id="PF01584">
    <property type="entry name" value="CheW"/>
    <property type="match status" value="1"/>
</dbReference>
<dbReference type="GO" id="GO:0006935">
    <property type="term" value="P:chemotaxis"/>
    <property type="evidence" value="ECO:0007669"/>
    <property type="project" value="InterPro"/>
</dbReference>
<comment type="subcellular location">
    <subcellularLocation>
        <location evidence="1">Cytoplasm</location>
    </subcellularLocation>
</comment>
<dbReference type="PANTHER" id="PTHR22617:SF45">
    <property type="entry name" value="CHEMOTAXIS PROTEIN CHEW"/>
    <property type="match status" value="1"/>
</dbReference>
<keyword evidence="3" id="KW-0963">Cytoplasm</keyword>
<dbReference type="SUPFAM" id="SSF50341">
    <property type="entry name" value="CheW-like"/>
    <property type="match status" value="1"/>
</dbReference>
<dbReference type="PROSITE" id="PS50851">
    <property type="entry name" value="CHEW"/>
    <property type="match status" value="1"/>
</dbReference>
<name>A0A7X8YG26_9VIBR</name>
<gene>
    <name evidence="5" type="ORF">HGP28_03380</name>
</gene>
<feature type="domain" description="CheW-like" evidence="4">
    <location>
        <begin position="3"/>
        <end position="143"/>
    </location>
</feature>